<dbReference type="FunFam" id="3.40.50.300:FF:001091">
    <property type="entry name" value="Probable disease resistance protein At1g61300"/>
    <property type="match status" value="1"/>
</dbReference>
<feature type="domain" description="Disease resistance protein winged helix" evidence="10">
    <location>
        <begin position="381"/>
        <end position="453"/>
    </location>
</feature>
<evidence type="ECO:0000256" key="6">
    <source>
        <dbReference type="ARBA" id="ARBA00023136"/>
    </source>
</evidence>
<dbReference type="Pfam" id="PF00083">
    <property type="entry name" value="Sugar_tr"/>
    <property type="match status" value="1"/>
</dbReference>
<dbReference type="InterPro" id="IPR036259">
    <property type="entry name" value="MFS_trans_sf"/>
</dbReference>
<dbReference type="Pfam" id="PF00931">
    <property type="entry name" value="NB-ARC"/>
    <property type="match status" value="1"/>
</dbReference>
<dbReference type="InterPro" id="IPR027417">
    <property type="entry name" value="P-loop_NTPase"/>
</dbReference>
<dbReference type="OMA" id="THRINIE"/>
<evidence type="ECO:0000256" key="1">
    <source>
        <dbReference type="ARBA" id="ARBA00004370"/>
    </source>
</evidence>
<evidence type="ECO:0000256" key="8">
    <source>
        <dbReference type="SAM" id="Phobius"/>
    </source>
</evidence>
<dbReference type="SUPFAM" id="SSF52540">
    <property type="entry name" value="P-loop containing nucleoside triphosphate hydrolases"/>
    <property type="match status" value="1"/>
</dbReference>
<gene>
    <name evidence="12" type="ORF">CCACVL1_05996</name>
</gene>
<proteinExistence type="predicted"/>
<keyword evidence="3" id="KW-0677">Repeat</keyword>
<dbReference type="PANTHER" id="PTHR36766">
    <property type="entry name" value="PLANT BROAD-SPECTRUM MILDEW RESISTANCE PROTEIN RPW8"/>
    <property type="match status" value="1"/>
</dbReference>
<feature type="compositionally biased region" description="Low complexity" evidence="7">
    <location>
        <begin position="42"/>
        <end position="54"/>
    </location>
</feature>
<feature type="region of interest" description="Disordered" evidence="7">
    <location>
        <begin position="35"/>
        <end position="54"/>
    </location>
</feature>
<dbReference type="InterPro" id="IPR002182">
    <property type="entry name" value="NB-ARC"/>
</dbReference>
<dbReference type="Gene3D" id="1.10.10.10">
    <property type="entry name" value="Winged helix-like DNA-binding domain superfamily/Winged helix DNA-binding domain"/>
    <property type="match status" value="1"/>
</dbReference>
<evidence type="ECO:0000259" key="9">
    <source>
        <dbReference type="Pfam" id="PF00931"/>
    </source>
</evidence>
<evidence type="ECO:0000259" key="10">
    <source>
        <dbReference type="Pfam" id="PF23559"/>
    </source>
</evidence>
<dbReference type="Gramene" id="OMO94460">
    <property type="protein sequence ID" value="OMO94460"/>
    <property type="gene ID" value="CCACVL1_05996"/>
</dbReference>
<name>A0A1R3JI49_COCAP</name>
<dbReference type="AlphaFoldDB" id="A0A1R3JI49"/>
<keyword evidence="5 8" id="KW-1133">Transmembrane helix</keyword>
<reference evidence="12 13" key="1">
    <citation type="submission" date="2013-09" db="EMBL/GenBank/DDBJ databases">
        <title>Corchorus capsularis genome sequencing.</title>
        <authorList>
            <person name="Alam M."/>
            <person name="Haque M.S."/>
            <person name="Islam M.S."/>
            <person name="Emdad E.M."/>
            <person name="Islam M.M."/>
            <person name="Ahmed B."/>
            <person name="Halim A."/>
            <person name="Hossen Q.M.M."/>
            <person name="Hossain M.Z."/>
            <person name="Ahmed R."/>
            <person name="Khan M.M."/>
            <person name="Islam R."/>
            <person name="Rashid M.M."/>
            <person name="Khan S.A."/>
            <person name="Rahman M.S."/>
            <person name="Alam M."/>
        </authorList>
    </citation>
    <scope>NUCLEOTIDE SEQUENCE [LARGE SCALE GENOMIC DNA]</scope>
    <source>
        <strain evidence="13">cv. CVL-1</strain>
        <tissue evidence="12">Whole seedling</tissue>
    </source>
</reference>
<dbReference type="GO" id="GO:0022857">
    <property type="term" value="F:transmembrane transporter activity"/>
    <property type="evidence" value="ECO:0007669"/>
    <property type="project" value="InterPro"/>
</dbReference>
<comment type="subcellular location">
    <subcellularLocation>
        <location evidence="1">Membrane</location>
    </subcellularLocation>
</comment>
<dbReference type="Gene3D" id="3.80.10.10">
    <property type="entry name" value="Ribonuclease Inhibitor"/>
    <property type="match status" value="1"/>
</dbReference>
<dbReference type="InterPro" id="IPR005828">
    <property type="entry name" value="MFS_sugar_transport-like"/>
</dbReference>
<dbReference type="SUPFAM" id="SSF103473">
    <property type="entry name" value="MFS general substrate transporter"/>
    <property type="match status" value="1"/>
</dbReference>
<organism evidence="12 13">
    <name type="scientific">Corchorus capsularis</name>
    <name type="common">Jute</name>
    <dbReference type="NCBI Taxonomy" id="210143"/>
    <lineage>
        <taxon>Eukaryota</taxon>
        <taxon>Viridiplantae</taxon>
        <taxon>Streptophyta</taxon>
        <taxon>Embryophyta</taxon>
        <taxon>Tracheophyta</taxon>
        <taxon>Spermatophyta</taxon>
        <taxon>Magnoliopsida</taxon>
        <taxon>eudicotyledons</taxon>
        <taxon>Gunneridae</taxon>
        <taxon>Pentapetalae</taxon>
        <taxon>rosids</taxon>
        <taxon>malvids</taxon>
        <taxon>Malvales</taxon>
        <taxon>Malvaceae</taxon>
        <taxon>Grewioideae</taxon>
        <taxon>Apeibeae</taxon>
        <taxon>Corchorus</taxon>
    </lineage>
</organism>
<accession>A0A1R3JI49</accession>
<dbReference type="Pfam" id="PF23559">
    <property type="entry name" value="WHD_DRP"/>
    <property type="match status" value="1"/>
</dbReference>
<feature type="domain" description="Disease resistance R13L4/SHOC-2-like LRR" evidence="11">
    <location>
        <begin position="527"/>
        <end position="731"/>
    </location>
</feature>
<dbReference type="Pfam" id="PF23598">
    <property type="entry name" value="LRR_14"/>
    <property type="match status" value="1"/>
</dbReference>
<dbReference type="FunFam" id="1.10.10.10:FF:000322">
    <property type="entry name" value="Probable disease resistance protein At1g63360"/>
    <property type="match status" value="1"/>
</dbReference>
<dbReference type="STRING" id="210143.A0A1R3JI49"/>
<dbReference type="InterPro" id="IPR032675">
    <property type="entry name" value="LRR_dom_sf"/>
</dbReference>
<dbReference type="GO" id="GO:0016020">
    <property type="term" value="C:membrane"/>
    <property type="evidence" value="ECO:0007669"/>
    <property type="project" value="UniProtKB-SubCell"/>
</dbReference>
<dbReference type="InterPro" id="IPR058922">
    <property type="entry name" value="WHD_DRP"/>
</dbReference>
<dbReference type="InterPro" id="IPR036388">
    <property type="entry name" value="WH-like_DNA-bd_sf"/>
</dbReference>
<feature type="domain" description="NB-ARC" evidence="9">
    <location>
        <begin position="140"/>
        <end position="293"/>
    </location>
</feature>
<feature type="transmembrane region" description="Helical" evidence="8">
    <location>
        <begin position="971"/>
        <end position="993"/>
    </location>
</feature>
<feature type="transmembrane region" description="Helical" evidence="8">
    <location>
        <begin position="939"/>
        <end position="959"/>
    </location>
</feature>
<evidence type="ECO:0000256" key="7">
    <source>
        <dbReference type="SAM" id="MobiDB-lite"/>
    </source>
</evidence>
<evidence type="ECO:0000256" key="2">
    <source>
        <dbReference type="ARBA" id="ARBA00022692"/>
    </source>
</evidence>
<dbReference type="InterPro" id="IPR055414">
    <property type="entry name" value="LRR_R13L4/SHOC2-like"/>
</dbReference>
<dbReference type="OrthoDB" id="5279713at2759"/>
<dbReference type="PRINTS" id="PR00364">
    <property type="entry name" value="DISEASERSIST"/>
</dbReference>
<evidence type="ECO:0000313" key="12">
    <source>
        <dbReference type="EMBL" id="OMO94460.1"/>
    </source>
</evidence>
<keyword evidence="13" id="KW-1185">Reference proteome</keyword>
<feature type="transmembrane region" description="Helical" evidence="8">
    <location>
        <begin position="911"/>
        <end position="932"/>
    </location>
</feature>
<keyword evidence="2 8" id="KW-0812">Transmembrane</keyword>
<dbReference type="EMBL" id="AWWV01007851">
    <property type="protein sequence ID" value="OMO94460.1"/>
    <property type="molecule type" value="Genomic_DNA"/>
</dbReference>
<keyword evidence="6 8" id="KW-0472">Membrane</keyword>
<sequence length="1017" mass="115353">MKGETEKVRYDKLKRLAYDIDDVLDKYKTAVLKSEVERDEAQTPSTSSVSSQVPNTPISLFGGIAPRIKELNKRVEAIAKEKDYLSLAIDKSSSTDPKLERLETTSFFVEPVVYGRDHDKLDLIDRLLVSDNNRGRRSGNDTPLIAIVGMGGLGKTTLAGLVFKDKRVRKHFHKRIWVCVSDPFDEVRIAKAILESLKGEPSKFNVLHNLLEEIEEIIEEKRFLLVLDDVWTEDENKWKQLKGSLCSASRESRILVTTRKKNVATMMCCSNPILLDLLSKEDSWSLFSEAAFWGRSEEDCENLESIGREIVDKCGGLPLAIKTMANLLCSKGTEEQWQRISDSEMWELEDPEIFKDLYAPLLLSYCDLPMSVQQCFRYCAIFPKDYEIRRDELIKLWMAQGFLGETRKVNELEMMGEDCFDKLAMRGLFQEFKKDEIGGSIIECKMHDVVHDFGHFLTKTECLLVEGQRLAESFHENARHLTLIAKPDNIPIDGIKGLEKLRSFLVQYNSDAKVPKLYESMSNLIDQLISVRVLRFYSGHSVYDNYLRIPKEIGNLIHIRYLNLEGNSLRELSETLCDLCNLQTLNIRKCHTLRELPRGMGRLTKLRHLQNGSIKILMPKGVGRLTSLQTLEEIAVIRGGNRTSSDSFSLADLGKLIHLRGKLSIQWLGNVEETSEAREAQLSTKTGLRSLTLDFRGGNFKKREKKTESDALLLQALHPPPRLHTLKIEFCGWEEWEYELLLRSRGGQGHQSSSSSSSSSIAFPSIMPKLQRLSIGACSKLKTLPHHLLQSRALQELTIRESRFLFERFNKERGHDWPSISHIPQVEIKRPFNFPRYSAAEILEQEPSSSSWSGQGVWKELLLKPSKPIQRILIAAIGVNFFMQASGNDAVVYYSPKVFKDAGISDRKQQIGVSIIMGIAKTCFVFISALFLDRFGSRPLLLIGSIGMVISLGGLGFGSKYLEQCQDKPEWAIALCIVAGIVAVGTVFFYFFLPETKGKSLEEIEVLFEDKPLDGKQ</sequence>
<evidence type="ECO:0000313" key="13">
    <source>
        <dbReference type="Proteomes" id="UP000188268"/>
    </source>
</evidence>
<dbReference type="GO" id="GO:0006952">
    <property type="term" value="P:defense response"/>
    <property type="evidence" value="ECO:0007669"/>
    <property type="project" value="UniProtKB-KW"/>
</dbReference>
<evidence type="ECO:0000259" key="11">
    <source>
        <dbReference type="Pfam" id="PF23598"/>
    </source>
</evidence>
<dbReference type="PANTHER" id="PTHR36766:SF45">
    <property type="entry name" value="NB-ARC DOMAIN-CONTAINING PROTEIN"/>
    <property type="match status" value="1"/>
</dbReference>
<dbReference type="InterPro" id="IPR042197">
    <property type="entry name" value="Apaf_helical"/>
</dbReference>
<dbReference type="GO" id="GO:0043531">
    <property type="term" value="F:ADP binding"/>
    <property type="evidence" value="ECO:0007669"/>
    <property type="project" value="InterPro"/>
</dbReference>
<protein>
    <submittedName>
        <fullName evidence="12">Disease resistance protein</fullName>
    </submittedName>
</protein>
<evidence type="ECO:0000256" key="4">
    <source>
        <dbReference type="ARBA" id="ARBA00022821"/>
    </source>
</evidence>
<dbReference type="Gene3D" id="1.10.8.430">
    <property type="entry name" value="Helical domain of apoptotic protease-activating factors"/>
    <property type="match status" value="1"/>
</dbReference>
<comment type="caution">
    <text evidence="12">The sequence shown here is derived from an EMBL/GenBank/DDBJ whole genome shotgun (WGS) entry which is preliminary data.</text>
</comment>
<dbReference type="Gene3D" id="1.20.1250.20">
    <property type="entry name" value="MFS general substrate transporter like domains"/>
    <property type="match status" value="1"/>
</dbReference>
<dbReference type="SUPFAM" id="SSF52058">
    <property type="entry name" value="L domain-like"/>
    <property type="match status" value="1"/>
</dbReference>
<dbReference type="Proteomes" id="UP000188268">
    <property type="component" value="Unassembled WGS sequence"/>
</dbReference>
<evidence type="ECO:0000256" key="5">
    <source>
        <dbReference type="ARBA" id="ARBA00022989"/>
    </source>
</evidence>
<evidence type="ECO:0000256" key="3">
    <source>
        <dbReference type="ARBA" id="ARBA00022737"/>
    </source>
</evidence>
<keyword evidence="4" id="KW-0611">Plant defense</keyword>
<dbReference type="Gene3D" id="3.40.50.300">
    <property type="entry name" value="P-loop containing nucleotide triphosphate hydrolases"/>
    <property type="match status" value="1"/>
</dbReference>